<dbReference type="GeneID" id="34759459"/>
<protein>
    <recommendedName>
        <fullName evidence="1">Immunity MXAN-0049 protein domain-containing protein</fullName>
    </recommendedName>
</protein>
<sequence>MYYQLSTFYKRDIYFQYAEENSILYDAFEKGESVDFKKEIIYLIDKIDDYLNDYDILPTYNTPLVSSKFMNLFKNHEKEVQFLKATIIDKKGNRNNTYYVPNILNIVPCLDKERSIIEEKKYGSASIMTIKKLYITPNSIQDFSIIRMKEKKSYIIVTEEFKRRCEDAKLKGFNFIEEGHSIYKDI</sequence>
<dbReference type="InterPro" id="IPR012433">
    <property type="entry name" value="Imm11"/>
</dbReference>
<dbReference type="Pfam" id="PF07791">
    <property type="entry name" value="Imm11"/>
    <property type="match status" value="1"/>
</dbReference>
<dbReference type="RefSeq" id="WP_014225731.1">
    <property type="nucleotide sequence ID" value="NZ_JRAK01000063.1"/>
</dbReference>
<accession>A0A0A2FDV6</accession>
<dbReference type="AlphaFoldDB" id="A0A0A2FDV6"/>
<reference evidence="2 3" key="1">
    <citation type="submission" date="2014-08" db="EMBL/GenBank/DDBJ databases">
        <title>Porphyromonas gulae strain:COT-052_OH3439 Genome sequencing.</title>
        <authorList>
            <person name="Wallis C."/>
            <person name="Deusch O."/>
            <person name="O'Flynn C."/>
            <person name="Davis I."/>
            <person name="Jospin G."/>
            <person name="Darling A.E."/>
            <person name="Coil D.A."/>
            <person name="Alexiev A."/>
            <person name="Horsfall A."/>
            <person name="Kirkwood N."/>
            <person name="Harris S."/>
            <person name="Eisen J.A."/>
        </authorList>
    </citation>
    <scope>NUCLEOTIDE SEQUENCE [LARGE SCALE GENOMIC DNA]</scope>
    <source>
        <strain evidence="3">COT-052 OH3439</strain>
    </source>
</reference>
<evidence type="ECO:0000313" key="3">
    <source>
        <dbReference type="Proteomes" id="UP000030146"/>
    </source>
</evidence>
<keyword evidence="3" id="KW-1185">Reference proteome</keyword>
<evidence type="ECO:0000313" key="2">
    <source>
        <dbReference type="EMBL" id="KGN89216.1"/>
    </source>
</evidence>
<evidence type="ECO:0000259" key="1">
    <source>
        <dbReference type="Pfam" id="PF07791"/>
    </source>
</evidence>
<name>A0A0A2FDV6_9PORP</name>
<gene>
    <name evidence="2" type="ORF">HR15_04235</name>
</gene>
<feature type="domain" description="Immunity MXAN-0049 protein" evidence="1">
    <location>
        <begin position="63"/>
        <end position="177"/>
    </location>
</feature>
<dbReference type="Proteomes" id="UP000030146">
    <property type="component" value="Unassembled WGS sequence"/>
</dbReference>
<proteinExistence type="predicted"/>
<comment type="caution">
    <text evidence="2">The sequence shown here is derived from an EMBL/GenBank/DDBJ whole genome shotgun (WGS) entry which is preliminary data.</text>
</comment>
<organism evidence="2 3">
    <name type="scientific">Porphyromonas gulae</name>
    <dbReference type="NCBI Taxonomy" id="111105"/>
    <lineage>
        <taxon>Bacteria</taxon>
        <taxon>Pseudomonadati</taxon>
        <taxon>Bacteroidota</taxon>
        <taxon>Bacteroidia</taxon>
        <taxon>Bacteroidales</taxon>
        <taxon>Porphyromonadaceae</taxon>
        <taxon>Porphyromonas</taxon>
    </lineage>
</organism>
<dbReference type="EMBL" id="JRAK01000063">
    <property type="protein sequence ID" value="KGN89216.1"/>
    <property type="molecule type" value="Genomic_DNA"/>
</dbReference>